<reference evidence="7 8" key="1">
    <citation type="submission" date="2014-04" db="EMBL/GenBank/DDBJ databases">
        <authorList>
            <consortium name="DOE Joint Genome Institute"/>
            <person name="Kuo A."/>
            <person name="Tarkka M."/>
            <person name="Buscot F."/>
            <person name="Kohler A."/>
            <person name="Nagy L.G."/>
            <person name="Floudas D."/>
            <person name="Copeland A."/>
            <person name="Barry K.W."/>
            <person name="Cichocki N."/>
            <person name="Veneault-Fourrey C."/>
            <person name="LaButti K."/>
            <person name="Lindquist E.A."/>
            <person name="Lipzen A."/>
            <person name="Lundell T."/>
            <person name="Morin E."/>
            <person name="Murat C."/>
            <person name="Sun H."/>
            <person name="Tunlid A."/>
            <person name="Henrissat B."/>
            <person name="Grigoriev I.V."/>
            <person name="Hibbett D.S."/>
            <person name="Martin F."/>
            <person name="Nordberg H.P."/>
            <person name="Cantor M.N."/>
            <person name="Hua S.X."/>
        </authorList>
    </citation>
    <scope>NUCLEOTIDE SEQUENCE [LARGE SCALE GENOMIC DNA]</scope>
    <source>
        <strain evidence="7 8">F 1598</strain>
    </source>
</reference>
<evidence type="ECO:0000313" key="7">
    <source>
        <dbReference type="EMBL" id="KIM86704.1"/>
    </source>
</evidence>
<dbReference type="InterPro" id="IPR051799">
    <property type="entry name" value="NADH_flavin_oxidoreductase"/>
</dbReference>
<proteinExistence type="inferred from homology"/>
<dbReference type="STRING" id="765440.A0A0C3G4H0"/>
<dbReference type="EMBL" id="KN832981">
    <property type="protein sequence ID" value="KIM86704.1"/>
    <property type="molecule type" value="Genomic_DNA"/>
</dbReference>
<dbReference type="PANTHER" id="PTHR43656:SF2">
    <property type="entry name" value="BINDING OXIDOREDUCTASE, PUTATIVE (AFU_ORTHOLOGUE AFUA_2G08260)-RELATED"/>
    <property type="match status" value="1"/>
</dbReference>
<evidence type="ECO:0000313" key="8">
    <source>
        <dbReference type="Proteomes" id="UP000054166"/>
    </source>
</evidence>
<organism evidence="7 8">
    <name type="scientific">Piloderma croceum (strain F 1598)</name>
    <dbReference type="NCBI Taxonomy" id="765440"/>
    <lineage>
        <taxon>Eukaryota</taxon>
        <taxon>Fungi</taxon>
        <taxon>Dikarya</taxon>
        <taxon>Basidiomycota</taxon>
        <taxon>Agaricomycotina</taxon>
        <taxon>Agaricomycetes</taxon>
        <taxon>Agaricomycetidae</taxon>
        <taxon>Atheliales</taxon>
        <taxon>Atheliaceae</taxon>
        <taxon>Piloderma</taxon>
    </lineage>
</organism>
<evidence type="ECO:0000256" key="2">
    <source>
        <dbReference type="ARBA" id="ARBA00022630"/>
    </source>
</evidence>
<keyword evidence="2" id="KW-0285">Flavoprotein</keyword>
<dbReference type="PANTHER" id="PTHR43656">
    <property type="entry name" value="BINDING OXIDOREDUCTASE, PUTATIVE (AFU_ORTHOLOGUE AFUA_2G08260)-RELATED"/>
    <property type="match status" value="1"/>
</dbReference>
<keyword evidence="8" id="KW-1185">Reference proteome</keyword>
<evidence type="ECO:0000256" key="4">
    <source>
        <dbReference type="ARBA" id="ARBA00023002"/>
    </source>
</evidence>
<feature type="domain" description="NADH:flavin oxidoreductase/NADH oxidase N-terminal" evidence="6">
    <location>
        <begin position="24"/>
        <end position="290"/>
    </location>
</feature>
<keyword evidence="4" id="KW-0560">Oxidoreductase</keyword>
<dbReference type="Pfam" id="PF00724">
    <property type="entry name" value="Oxidored_FMN"/>
    <property type="match status" value="1"/>
</dbReference>
<feature type="transmembrane region" description="Helical" evidence="5">
    <location>
        <begin position="539"/>
        <end position="563"/>
    </location>
</feature>
<accession>A0A0C3G4H0</accession>
<gene>
    <name evidence="7" type="ORF">PILCRDRAFT_4601</name>
</gene>
<sequence length="564" mass="61412">MSASALGGTDPKDGEPAPKNSCFFSPISLPCGRIVPNRLVKVAMYEHMADMFGGAPNSNHFGLYSRWARHGWGMVITGNVQVSPTHLSLGRDIVVPATLSAKTLEPFRNLAQVIHLERFCSETRRAGNTTTLAIMQLSHAGRQSPNVLGGRPPFARPLSSSPIALGSGRRGEGFISRLLHRLLFQTPLEMSLENINDVVEAFVRGAKLAVLAGFDGVQLHAAHGWHIDLIAQFISPKTNRRTDSYSCNFANSLNLLHRIVISIRKTVPVDFVLGVKVNASDYVDTFSVAANTSGDDPTRIEGQKTVQELRALEHVRTMASWQMIDFIEISGGDYETPGTFIEPRSNGFWSFDSLTTLFLAVEFMSPSALSKSPRQAFFAHFSHNAMRALTASSEAVLKTSPLILLTGGLRTLSHLETAITSRHTDLLGIGRVSITCPDLPDVLRRMENVKGKHGANEHALFAPEPDLTLGFFGSHRIGHLVWPFVSSIQLVGAGAGMAWYVVMIRCLAKRGGEGSVQMDYNMGAVGAIFRMWITTERSYLTGFVATGFVLLLAGLVLCSAHSIT</sequence>
<dbReference type="InterPro" id="IPR001155">
    <property type="entry name" value="OxRdtase_FMN_N"/>
</dbReference>
<keyword evidence="5" id="KW-0812">Transmembrane</keyword>
<dbReference type="GO" id="GO:0016491">
    <property type="term" value="F:oxidoreductase activity"/>
    <property type="evidence" value="ECO:0007669"/>
    <property type="project" value="UniProtKB-KW"/>
</dbReference>
<dbReference type="SUPFAM" id="SSF51395">
    <property type="entry name" value="FMN-linked oxidoreductases"/>
    <property type="match status" value="1"/>
</dbReference>
<protein>
    <recommendedName>
        <fullName evidence="6">NADH:flavin oxidoreductase/NADH oxidase N-terminal domain-containing protein</fullName>
    </recommendedName>
</protein>
<dbReference type="AlphaFoldDB" id="A0A0C3G4H0"/>
<evidence type="ECO:0000259" key="6">
    <source>
        <dbReference type="Pfam" id="PF00724"/>
    </source>
</evidence>
<keyword evidence="5" id="KW-1133">Transmembrane helix</keyword>
<dbReference type="InterPro" id="IPR013785">
    <property type="entry name" value="Aldolase_TIM"/>
</dbReference>
<dbReference type="Proteomes" id="UP000054166">
    <property type="component" value="Unassembled WGS sequence"/>
</dbReference>
<evidence type="ECO:0000256" key="5">
    <source>
        <dbReference type="SAM" id="Phobius"/>
    </source>
</evidence>
<feature type="transmembrane region" description="Helical" evidence="5">
    <location>
        <begin position="480"/>
        <end position="502"/>
    </location>
</feature>
<evidence type="ECO:0000256" key="1">
    <source>
        <dbReference type="ARBA" id="ARBA00005979"/>
    </source>
</evidence>
<reference evidence="8" key="2">
    <citation type="submission" date="2015-01" db="EMBL/GenBank/DDBJ databases">
        <title>Evolutionary Origins and Diversification of the Mycorrhizal Mutualists.</title>
        <authorList>
            <consortium name="DOE Joint Genome Institute"/>
            <consortium name="Mycorrhizal Genomics Consortium"/>
            <person name="Kohler A."/>
            <person name="Kuo A."/>
            <person name="Nagy L.G."/>
            <person name="Floudas D."/>
            <person name="Copeland A."/>
            <person name="Barry K.W."/>
            <person name="Cichocki N."/>
            <person name="Veneault-Fourrey C."/>
            <person name="LaButti K."/>
            <person name="Lindquist E.A."/>
            <person name="Lipzen A."/>
            <person name="Lundell T."/>
            <person name="Morin E."/>
            <person name="Murat C."/>
            <person name="Riley R."/>
            <person name="Ohm R."/>
            <person name="Sun H."/>
            <person name="Tunlid A."/>
            <person name="Henrissat B."/>
            <person name="Grigoriev I.V."/>
            <person name="Hibbett D.S."/>
            <person name="Martin F."/>
        </authorList>
    </citation>
    <scope>NUCLEOTIDE SEQUENCE [LARGE SCALE GENOMIC DNA]</scope>
    <source>
        <strain evidence="8">F 1598</strain>
    </source>
</reference>
<name>A0A0C3G4H0_PILCF</name>
<dbReference type="HOGENOM" id="CLU_012153_6_2_1"/>
<evidence type="ECO:0000256" key="3">
    <source>
        <dbReference type="ARBA" id="ARBA00022643"/>
    </source>
</evidence>
<dbReference type="GO" id="GO:0010181">
    <property type="term" value="F:FMN binding"/>
    <property type="evidence" value="ECO:0007669"/>
    <property type="project" value="InterPro"/>
</dbReference>
<dbReference type="Gene3D" id="3.20.20.70">
    <property type="entry name" value="Aldolase class I"/>
    <property type="match status" value="1"/>
</dbReference>
<keyword evidence="3" id="KW-0288">FMN</keyword>
<comment type="similarity">
    <text evidence="1">Belongs to the NADH:flavin oxidoreductase/NADH oxidase family.</text>
</comment>
<dbReference type="InParanoid" id="A0A0C3G4H0"/>
<dbReference type="OrthoDB" id="1663137at2759"/>
<keyword evidence="5" id="KW-0472">Membrane</keyword>